<reference evidence="1 3" key="1">
    <citation type="submission" date="2020-01" db="EMBL/GenBank/DDBJ databases">
        <authorList>
            <consortium name="DOE Joint Genome Institute"/>
            <person name="Haridas S."/>
            <person name="Albert R."/>
            <person name="Binder M."/>
            <person name="Bloem J."/>
            <person name="Labutti K."/>
            <person name="Salamov A."/>
            <person name="Andreopoulos B."/>
            <person name="Baker S.E."/>
            <person name="Barry K."/>
            <person name="Bills G."/>
            <person name="Bluhm B.H."/>
            <person name="Cannon C."/>
            <person name="Castanera R."/>
            <person name="Culley D.E."/>
            <person name="Daum C."/>
            <person name="Ezra D."/>
            <person name="Gonzalez J.B."/>
            <person name="Henrissat B."/>
            <person name="Kuo A."/>
            <person name="Liang C."/>
            <person name="Lipzen A."/>
            <person name="Lutzoni F."/>
            <person name="Magnuson J."/>
            <person name="Mondo S."/>
            <person name="Nolan M."/>
            <person name="Ohm R."/>
            <person name="Pangilinan J."/>
            <person name="Park H.-J."/>
            <person name="Ramirez L."/>
            <person name="Alfaro M."/>
            <person name="Sun H."/>
            <person name="Tritt A."/>
            <person name="Yoshinaga Y."/>
            <person name="Zwiers L.-H."/>
            <person name="Turgeon B.G."/>
            <person name="Goodwin S.B."/>
            <person name="Spatafora J.W."/>
            <person name="Crous P.W."/>
            <person name="Grigoriev I.V."/>
        </authorList>
    </citation>
    <scope>NUCLEOTIDE SEQUENCE</scope>
    <source>
        <strain evidence="1 3">CBS 781.70</strain>
    </source>
</reference>
<sequence>MVSSSFGLFWFTRHTKKVTGRTGRMASLGLHELLSILLATDWVLLASRMSSSICGTGRVIAGGRAWKPIAPFHGNDIPWPSTTTCTIRLGGSACLRDSRVLLGRPFLRSAFSRMPILIISCAFVR</sequence>
<reference evidence="3" key="3">
    <citation type="submission" date="2025-04" db="UniProtKB">
        <authorList>
            <consortium name="RefSeq"/>
        </authorList>
    </citation>
    <scope>IDENTIFICATION</scope>
    <source>
        <strain evidence="3">CBS 781.70</strain>
    </source>
</reference>
<dbReference type="GeneID" id="54423908"/>
<name>A0A6G1FYH2_9PEZI</name>
<reference evidence="3" key="2">
    <citation type="submission" date="2020-04" db="EMBL/GenBank/DDBJ databases">
        <authorList>
            <consortium name="NCBI Genome Project"/>
        </authorList>
    </citation>
    <scope>NUCLEOTIDE SEQUENCE</scope>
    <source>
        <strain evidence="3">CBS 781.70</strain>
    </source>
</reference>
<dbReference type="EMBL" id="ML975165">
    <property type="protein sequence ID" value="KAF1810619.1"/>
    <property type="molecule type" value="Genomic_DNA"/>
</dbReference>
<evidence type="ECO:0000313" key="1">
    <source>
        <dbReference type="EMBL" id="KAF1810619.1"/>
    </source>
</evidence>
<dbReference type="AlphaFoldDB" id="A0A6G1FYH2"/>
<protein>
    <submittedName>
        <fullName evidence="1 3">Uncharacterized protein</fullName>
    </submittedName>
</protein>
<accession>A0A6G1FYH2</accession>
<proteinExistence type="predicted"/>
<dbReference type="Proteomes" id="UP000504638">
    <property type="component" value="Unplaced"/>
</dbReference>
<keyword evidence="2" id="KW-1185">Reference proteome</keyword>
<evidence type="ECO:0000313" key="3">
    <source>
        <dbReference type="RefSeq" id="XP_033532250.1"/>
    </source>
</evidence>
<gene>
    <name evidence="1 3" type="ORF">P152DRAFT_91124</name>
</gene>
<organism evidence="1">
    <name type="scientific">Eremomyces bilateralis CBS 781.70</name>
    <dbReference type="NCBI Taxonomy" id="1392243"/>
    <lineage>
        <taxon>Eukaryota</taxon>
        <taxon>Fungi</taxon>
        <taxon>Dikarya</taxon>
        <taxon>Ascomycota</taxon>
        <taxon>Pezizomycotina</taxon>
        <taxon>Dothideomycetes</taxon>
        <taxon>Dothideomycetes incertae sedis</taxon>
        <taxon>Eremomycetales</taxon>
        <taxon>Eremomycetaceae</taxon>
        <taxon>Eremomyces</taxon>
    </lineage>
</organism>
<evidence type="ECO:0000313" key="2">
    <source>
        <dbReference type="Proteomes" id="UP000504638"/>
    </source>
</evidence>
<dbReference type="RefSeq" id="XP_033532250.1">
    <property type="nucleotide sequence ID" value="XM_033683338.1"/>
</dbReference>